<keyword evidence="3" id="KW-0472">Membrane</keyword>
<comment type="similarity">
    <text evidence="2">Belongs to the CDP-alcohol phosphatidyltransferase class-I family.</text>
</comment>
<proteinExistence type="inferred from homology"/>
<feature type="transmembrane region" description="Helical" evidence="3">
    <location>
        <begin position="90"/>
        <end position="110"/>
    </location>
</feature>
<accession>A0ABP6LQB7</accession>
<dbReference type="Proteomes" id="UP001500236">
    <property type="component" value="Unassembled WGS sequence"/>
</dbReference>
<dbReference type="InterPro" id="IPR043130">
    <property type="entry name" value="CDP-OH_PTrfase_TM_dom"/>
</dbReference>
<evidence type="ECO:0000256" key="2">
    <source>
        <dbReference type="RuleBase" id="RU003750"/>
    </source>
</evidence>
<dbReference type="PROSITE" id="PS00379">
    <property type="entry name" value="CDP_ALCOHOL_P_TRANSF"/>
    <property type="match status" value="1"/>
</dbReference>
<dbReference type="Pfam" id="PF01066">
    <property type="entry name" value="CDP-OH_P_transf"/>
    <property type="match status" value="1"/>
</dbReference>
<organism evidence="4 5">
    <name type="scientific">Nesterenkonia aethiopica</name>
    <dbReference type="NCBI Taxonomy" id="269144"/>
    <lineage>
        <taxon>Bacteria</taxon>
        <taxon>Bacillati</taxon>
        <taxon>Actinomycetota</taxon>
        <taxon>Actinomycetes</taxon>
        <taxon>Micrococcales</taxon>
        <taxon>Micrococcaceae</taxon>
        <taxon>Nesterenkonia</taxon>
    </lineage>
</organism>
<dbReference type="Gene3D" id="1.20.120.1760">
    <property type="match status" value="1"/>
</dbReference>
<keyword evidence="5" id="KW-1185">Reference proteome</keyword>
<reference evidence="5" key="1">
    <citation type="journal article" date="2019" name="Int. J. Syst. Evol. Microbiol.">
        <title>The Global Catalogue of Microorganisms (GCM) 10K type strain sequencing project: providing services to taxonomists for standard genome sequencing and annotation.</title>
        <authorList>
            <consortium name="The Broad Institute Genomics Platform"/>
            <consortium name="The Broad Institute Genome Sequencing Center for Infectious Disease"/>
            <person name="Wu L."/>
            <person name="Ma J."/>
        </authorList>
    </citation>
    <scope>NUCLEOTIDE SEQUENCE [LARGE SCALE GENOMIC DNA]</scope>
    <source>
        <strain evidence="5">JCM 14309</strain>
    </source>
</reference>
<keyword evidence="1 2" id="KW-0808">Transferase</keyword>
<name>A0ABP6LQB7_9MICC</name>
<protein>
    <recommendedName>
        <fullName evidence="6">CDP-alcohol phosphatidyltransferase</fullName>
    </recommendedName>
</protein>
<evidence type="ECO:0000256" key="3">
    <source>
        <dbReference type="SAM" id="Phobius"/>
    </source>
</evidence>
<dbReference type="InterPro" id="IPR048254">
    <property type="entry name" value="CDP_ALCOHOL_P_TRANSF_CS"/>
</dbReference>
<dbReference type="InterPro" id="IPR000462">
    <property type="entry name" value="CDP-OH_P_trans"/>
</dbReference>
<evidence type="ECO:0008006" key="6">
    <source>
        <dbReference type="Google" id="ProtNLM"/>
    </source>
</evidence>
<feature type="transmembrane region" description="Helical" evidence="3">
    <location>
        <begin position="161"/>
        <end position="185"/>
    </location>
</feature>
<feature type="transmembrane region" description="Helical" evidence="3">
    <location>
        <begin position="244"/>
        <end position="263"/>
    </location>
</feature>
<evidence type="ECO:0000313" key="4">
    <source>
        <dbReference type="EMBL" id="GAA3050073.1"/>
    </source>
</evidence>
<evidence type="ECO:0000256" key="1">
    <source>
        <dbReference type="ARBA" id="ARBA00022679"/>
    </source>
</evidence>
<gene>
    <name evidence="4" type="ORF">GCM10010529_00230</name>
</gene>
<comment type="caution">
    <text evidence="4">The sequence shown here is derived from an EMBL/GenBank/DDBJ whole genome shotgun (WGS) entry which is preliminary data.</text>
</comment>
<keyword evidence="3" id="KW-1133">Transmembrane helix</keyword>
<keyword evidence="3" id="KW-0812">Transmembrane</keyword>
<dbReference type="EMBL" id="BAAAVT010000001">
    <property type="protein sequence ID" value="GAA3050073.1"/>
    <property type="molecule type" value="Genomic_DNA"/>
</dbReference>
<evidence type="ECO:0000313" key="5">
    <source>
        <dbReference type="Proteomes" id="UP001500236"/>
    </source>
</evidence>
<feature type="transmembrane region" description="Helical" evidence="3">
    <location>
        <begin position="58"/>
        <end position="78"/>
    </location>
</feature>
<sequence>MIAGMDHRHRPVLGTLAVLLAGALLLLALLGLGDHLAAALTAGFSRGPDGGPVAHEGFGGLAVGAGLLAFAGCQLHAVRGAGGFRAADAVTLLRSGLLGIFAAGVVAASGDLPVPTGVGLPLPLILLAGVILLMDGLDGAVARAGAGGTSAGARYDETTDAVVLMVLALAAALAVGWWAALLGLLRPGFALGARIRPAWRRPLPDSRRRKVLGMAPGILVLAALAPWHLTPWHLGEVEFPLELLLRALPVALGLALVTFSFGVDIRTLERPAEE</sequence>
<feature type="transmembrane region" description="Helical" evidence="3">
    <location>
        <begin position="211"/>
        <end position="229"/>
    </location>
</feature>